<dbReference type="AlphaFoldDB" id="A0AAN7SMG8"/>
<dbReference type="EMBL" id="JAUNZN010000001">
    <property type="protein sequence ID" value="KAK4832908.1"/>
    <property type="molecule type" value="Genomic_DNA"/>
</dbReference>
<protein>
    <recommendedName>
        <fullName evidence="3">Rna-directed dna polymerase from mobile element jockey-like</fullName>
    </recommendedName>
</protein>
<keyword evidence="2" id="KW-1185">Reference proteome</keyword>
<organism evidence="1 2">
    <name type="scientific">Mycteria americana</name>
    <name type="common">Wood stork</name>
    <dbReference type="NCBI Taxonomy" id="33587"/>
    <lineage>
        <taxon>Eukaryota</taxon>
        <taxon>Metazoa</taxon>
        <taxon>Chordata</taxon>
        <taxon>Craniata</taxon>
        <taxon>Vertebrata</taxon>
        <taxon>Euteleostomi</taxon>
        <taxon>Archelosauria</taxon>
        <taxon>Archosauria</taxon>
        <taxon>Dinosauria</taxon>
        <taxon>Saurischia</taxon>
        <taxon>Theropoda</taxon>
        <taxon>Coelurosauria</taxon>
        <taxon>Aves</taxon>
        <taxon>Neognathae</taxon>
        <taxon>Neoaves</taxon>
        <taxon>Aequornithes</taxon>
        <taxon>Ciconiiformes</taxon>
        <taxon>Ciconiidae</taxon>
        <taxon>Mycteria</taxon>
    </lineage>
</organism>
<sequence>MYQGQRTMTNLIAFSDKVTDPVDKGRPMDVIYFGFSKAFDTVSYSFHINKYLLDKWMIRWSLIREHWTLTGISTGTVVFKVFIKDLDDRRECTLSKSADGTKLGVVVSMLKGMAAIQRDLDNLDKWADRNLLKFNKSKCKVLHWEWNNPMQPYRLWLTV</sequence>
<comment type="caution">
    <text evidence="1">The sequence shown here is derived from an EMBL/GenBank/DDBJ whole genome shotgun (WGS) entry which is preliminary data.</text>
</comment>
<gene>
    <name evidence="1" type="ORF">QYF61_026551</name>
</gene>
<dbReference type="PANTHER" id="PTHR33332">
    <property type="entry name" value="REVERSE TRANSCRIPTASE DOMAIN-CONTAINING PROTEIN"/>
    <property type="match status" value="1"/>
</dbReference>
<evidence type="ECO:0000313" key="1">
    <source>
        <dbReference type="EMBL" id="KAK4832908.1"/>
    </source>
</evidence>
<reference evidence="1 2" key="1">
    <citation type="journal article" date="2023" name="J. Hered.">
        <title>Chromosome-level genome of the wood stork (Mycteria americana) provides insight into avian chromosome evolution.</title>
        <authorList>
            <person name="Flamio R. Jr."/>
            <person name="Ramstad K.M."/>
        </authorList>
    </citation>
    <scope>NUCLEOTIDE SEQUENCE [LARGE SCALE GENOMIC DNA]</scope>
    <source>
        <strain evidence="1">JAX WOST 10</strain>
    </source>
</reference>
<dbReference type="Proteomes" id="UP001333110">
    <property type="component" value="Unassembled WGS sequence"/>
</dbReference>
<proteinExistence type="predicted"/>
<evidence type="ECO:0000313" key="2">
    <source>
        <dbReference type="Proteomes" id="UP001333110"/>
    </source>
</evidence>
<accession>A0AAN7SMG8</accession>
<name>A0AAN7SMG8_MYCAM</name>
<evidence type="ECO:0008006" key="3">
    <source>
        <dbReference type="Google" id="ProtNLM"/>
    </source>
</evidence>